<evidence type="ECO:0000256" key="2">
    <source>
        <dbReference type="PROSITE-ProRule" id="PRU00335"/>
    </source>
</evidence>
<dbReference type="GeneID" id="57044077"/>
<dbReference type="Gene3D" id="1.10.357.10">
    <property type="entry name" value="Tetracycline Repressor, domain 2"/>
    <property type="match status" value="1"/>
</dbReference>
<protein>
    <submittedName>
        <fullName evidence="4">Transcriptional regulator, AcrR family</fullName>
    </submittedName>
</protein>
<dbReference type="SUPFAM" id="SSF46689">
    <property type="entry name" value="Homeodomain-like"/>
    <property type="match status" value="1"/>
</dbReference>
<evidence type="ECO:0000256" key="1">
    <source>
        <dbReference type="ARBA" id="ARBA00023125"/>
    </source>
</evidence>
<dbReference type="Pfam" id="PF00440">
    <property type="entry name" value="TetR_N"/>
    <property type="match status" value="1"/>
</dbReference>
<reference evidence="4 5" key="1">
    <citation type="submission" date="2018-01" db="EMBL/GenBank/DDBJ databases">
        <title>Whole genome sequence of Melissococcus plutonius DAT561.</title>
        <authorList>
            <person name="Okumura K."/>
            <person name="Takamatsu D."/>
            <person name="Okura M."/>
        </authorList>
    </citation>
    <scope>NUCLEOTIDE SEQUENCE [LARGE SCALE GENOMIC DNA]</scope>
    <source>
        <strain evidence="4 5">DAT561</strain>
    </source>
</reference>
<dbReference type="InterPro" id="IPR039532">
    <property type="entry name" value="TetR_C_Firmicutes"/>
</dbReference>
<dbReference type="Pfam" id="PF14278">
    <property type="entry name" value="TetR_C_8"/>
    <property type="match status" value="1"/>
</dbReference>
<dbReference type="PANTHER" id="PTHR43479:SF7">
    <property type="entry name" value="TETR-FAMILY TRANSCRIPTIONAL REGULATOR"/>
    <property type="match status" value="1"/>
</dbReference>
<dbReference type="RefSeq" id="WP_015695444.1">
    <property type="nucleotide sequence ID" value="NZ_AP018492.1"/>
</dbReference>
<dbReference type="AlphaFoldDB" id="A0A2Z5Y4I4"/>
<dbReference type="PROSITE" id="PS50977">
    <property type="entry name" value="HTH_TETR_2"/>
    <property type="match status" value="1"/>
</dbReference>
<sequence>MGESKITKRAMAGALIDLCKIKPFNKISVQDITKKVGLNRQTFYYHFNDKNDLLCWIYQHDAFIYLIESDIRIDNWEEQALKTLKKIKEKDTFYLNTVQADINVLLETFYEVTHRLFINLFNSVDREKQLSEEDKEFYSRFFSYGCGGVLTNWILNDYQETPLAIAAQLFRLAKDTELFSYRLYCQNSE</sequence>
<name>A0A2Z5Y4I4_9ENTE</name>
<dbReference type="GO" id="GO:0003677">
    <property type="term" value="F:DNA binding"/>
    <property type="evidence" value="ECO:0007669"/>
    <property type="project" value="UniProtKB-UniRule"/>
</dbReference>
<dbReference type="PANTHER" id="PTHR43479">
    <property type="entry name" value="ACREF/ENVCD OPERON REPRESSOR-RELATED"/>
    <property type="match status" value="1"/>
</dbReference>
<gene>
    <name evidence="4" type="ORF">DAT561_1548</name>
</gene>
<evidence type="ECO:0000259" key="3">
    <source>
        <dbReference type="PROSITE" id="PS50977"/>
    </source>
</evidence>
<proteinExistence type="predicted"/>
<dbReference type="InterPro" id="IPR050624">
    <property type="entry name" value="HTH-type_Tx_Regulator"/>
</dbReference>
<feature type="DNA-binding region" description="H-T-H motif" evidence="2">
    <location>
        <begin position="28"/>
        <end position="47"/>
    </location>
</feature>
<evidence type="ECO:0000313" key="4">
    <source>
        <dbReference type="EMBL" id="BBC61643.1"/>
    </source>
</evidence>
<accession>A0A2Z5Y4I4</accession>
<dbReference type="InterPro" id="IPR001647">
    <property type="entry name" value="HTH_TetR"/>
</dbReference>
<feature type="domain" description="HTH tetR-type" evidence="3">
    <location>
        <begin position="5"/>
        <end position="65"/>
    </location>
</feature>
<dbReference type="Proteomes" id="UP000269226">
    <property type="component" value="Chromosome"/>
</dbReference>
<dbReference type="InterPro" id="IPR009057">
    <property type="entry name" value="Homeodomain-like_sf"/>
</dbReference>
<keyword evidence="1 2" id="KW-0238">DNA-binding</keyword>
<evidence type="ECO:0000313" key="5">
    <source>
        <dbReference type="Proteomes" id="UP000269226"/>
    </source>
</evidence>
<dbReference type="EMBL" id="AP018492">
    <property type="protein sequence ID" value="BBC61643.1"/>
    <property type="molecule type" value="Genomic_DNA"/>
</dbReference>
<organism evidence="4 5">
    <name type="scientific">Melissococcus plutonius</name>
    <dbReference type="NCBI Taxonomy" id="33970"/>
    <lineage>
        <taxon>Bacteria</taxon>
        <taxon>Bacillati</taxon>
        <taxon>Bacillota</taxon>
        <taxon>Bacilli</taxon>
        <taxon>Lactobacillales</taxon>
        <taxon>Enterococcaceae</taxon>
        <taxon>Melissococcus</taxon>
    </lineage>
</organism>